<sequence>MARHHAPIKHHAVRRQALPILASSNTAHLIPGLLAIGYAPHAAHCAT</sequence>
<organism evidence="1">
    <name type="scientific">Pakpunavirus sp</name>
    <dbReference type="NCBI Taxonomy" id="2833053"/>
    <lineage>
        <taxon>Viruses</taxon>
        <taxon>Duplodnaviria</taxon>
        <taxon>Heunggongvirae</taxon>
        <taxon>Uroviricota</taxon>
        <taxon>Caudoviricetes</taxon>
        <taxon>Vandenendeviridae</taxon>
        <taxon>Skurskavirinae</taxon>
        <taxon>Pakpunavirus</taxon>
    </lineage>
</organism>
<protein>
    <submittedName>
        <fullName evidence="1">Uncharacterized protein</fullName>
    </submittedName>
</protein>
<name>A0AB39BZF6_9CAUD</name>
<reference evidence="1" key="1">
    <citation type="submission" date="2024-06" db="EMBL/GenBank/DDBJ databases">
        <authorList>
            <person name="Agudelo-Romero P."/>
            <person name="Caparros-Martin J.A."/>
            <person name="Sharma A."/>
            <person name="Saladie M."/>
            <person name="Stick S.M."/>
            <person name="O'Gara F."/>
        </authorList>
    </citation>
    <scope>NUCLEOTIDE SEQUENCE</scope>
    <source>
        <strain evidence="1">VContig3</strain>
    </source>
</reference>
<dbReference type="EMBL" id="PP986817">
    <property type="protein sequence ID" value="XDI97876.1"/>
    <property type="molecule type" value="Genomic_DNA"/>
</dbReference>
<evidence type="ECO:0000313" key="1">
    <source>
        <dbReference type="EMBL" id="XDI97876.1"/>
    </source>
</evidence>
<accession>A0AB39BZF6</accession>
<proteinExistence type="predicted"/>